<evidence type="ECO:0000313" key="2">
    <source>
        <dbReference type="EMBL" id="CAB3791078.1"/>
    </source>
</evidence>
<feature type="compositionally biased region" description="Low complexity" evidence="1">
    <location>
        <begin position="63"/>
        <end position="75"/>
    </location>
</feature>
<feature type="compositionally biased region" description="Basic and acidic residues" evidence="1">
    <location>
        <begin position="246"/>
        <end position="256"/>
    </location>
</feature>
<dbReference type="EMBL" id="CADIKM010000013">
    <property type="protein sequence ID" value="CAB3791078.1"/>
    <property type="molecule type" value="Genomic_DNA"/>
</dbReference>
<feature type="region of interest" description="Disordered" evidence="1">
    <location>
        <begin position="153"/>
        <end position="177"/>
    </location>
</feature>
<sequence>MRQTVVGVFETSDEARRAQAALLDARFQPASIRVSAGGTPRGVDEGMAYPSAAGVGSDFLSGSPASPTPAAQPQARADESLGERLSEFFRDLFSPEDQHREMARYEEAVRRGSTLVAVDVEDDLEETLASDILIRAGAYDLDERVMSWRRPDYASEEGTAPSVAAQSPAPRSAAMPGNVTSMDPADPTGYVASRSDTVGAGMPSGAVVRPDPYLSEADRMESEQLEAARREADHIETLRQQAARVEAAREETRRAEAAAQREAQRRQVERLEAGRMSSDSTPGSDDALVSSREDHRLGSGQEMFLDDAGFASNRDEAMREASSQRQGRSTISRNVRIYSRRADDPAVLRAAASEDDRRAPPTARNHPLREETLSPELMPDERSARAATPGAPAGGSQPPAPSRDSRAAAEASAAAVRTDWSAAPVDPATDVRSELGLRSPLDDKRATRQRVLDDGASFGADPYDDDDRRYAEGTEDDYGAQIDRVGKRESRPLQHTDDSEWDHLKRVVRDAWHRVTGHHR</sequence>
<feature type="compositionally biased region" description="Polar residues" evidence="1">
    <location>
        <begin position="321"/>
        <end position="333"/>
    </location>
</feature>
<gene>
    <name evidence="2" type="ORF">LMG28138_03108</name>
</gene>
<dbReference type="Proteomes" id="UP000494115">
    <property type="component" value="Unassembled WGS sequence"/>
</dbReference>
<protein>
    <submittedName>
        <fullName evidence="2">Uncharacterized protein</fullName>
    </submittedName>
</protein>
<accession>A0A6S7BH73</accession>
<reference evidence="2 3" key="1">
    <citation type="submission" date="2020-04" db="EMBL/GenBank/DDBJ databases">
        <authorList>
            <person name="De Canck E."/>
        </authorList>
    </citation>
    <scope>NUCLEOTIDE SEQUENCE [LARGE SCALE GENOMIC DNA]</scope>
    <source>
        <strain evidence="2 3">LMG 28138</strain>
    </source>
</reference>
<feature type="compositionally biased region" description="Low complexity" evidence="1">
    <location>
        <begin position="408"/>
        <end position="417"/>
    </location>
</feature>
<feature type="region of interest" description="Disordered" evidence="1">
    <location>
        <begin position="54"/>
        <end position="79"/>
    </location>
</feature>
<evidence type="ECO:0000256" key="1">
    <source>
        <dbReference type="SAM" id="MobiDB-lite"/>
    </source>
</evidence>
<feature type="compositionally biased region" description="Low complexity" evidence="1">
    <location>
        <begin position="385"/>
        <end position="397"/>
    </location>
</feature>
<keyword evidence="3" id="KW-1185">Reference proteome</keyword>
<dbReference type="RefSeq" id="WP_175105637.1">
    <property type="nucleotide sequence ID" value="NZ_CADIKM010000013.1"/>
</dbReference>
<feature type="compositionally biased region" description="Basic and acidic residues" evidence="1">
    <location>
        <begin position="340"/>
        <end position="359"/>
    </location>
</feature>
<proteinExistence type="predicted"/>
<feature type="compositionally biased region" description="Basic and acidic residues" evidence="1">
    <location>
        <begin position="429"/>
        <end position="453"/>
    </location>
</feature>
<feature type="compositionally biased region" description="Basic and acidic residues" evidence="1">
    <location>
        <begin position="484"/>
        <end position="498"/>
    </location>
</feature>
<organism evidence="2 3">
    <name type="scientific">Pararobbsia alpina</name>
    <dbReference type="NCBI Taxonomy" id="621374"/>
    <lineage>
        <taxon>Bacteria</taxon>
        <taxon>Pseudomonadati</taxon>
        <taxon>Pseudomonadota</taxon>
        <taxon>Betaproteobacteria</taxon>
        <taxon>Burkholderiales</taxon>
        <taxon>Burkholderiaceae</taxon>
        <taxon>Pararobbsia</taxon>
    </lineage>
</organism>
<feature type="compositionally biased region" description="Basic and acidic residues" evidence="1">
    <location>
        <begin position="262"/>
        <end position="273"/>
    </location>
</feature>
<feature type="region of interest" description="Disordered" evidence="1">
    <location>
        <begin position="244"/>
        <end position="498"/>
    </location>
</feature>
<name>A0A6S7BH73_9BURK</name>
<dbReference type="AlphaFoldDB" id="A0A6S7BH73"/>
<evidence type="ECO:0000313" key="3">
    <source>
        <dbReference type="Proteomes" id="UP000494115"/>
    </source>
</evidence>